<dbReference type="AlphaFoldDB" id="A0A8H7SCJ0"/>
<dbReference type="Proteomes" id="UP000646827">
    <property type="component" value="Unassembled WGS sequence"/>
</dbReference>
<name>A0A8H7SCJ0_9FUNG</name>
<sequence length="316" mass="36729">MSRSLAEESISFIDDLSHAIAGVAHVEKPFEEGRVTIRKLKILRQPIEKEVKEADAKLEMWQNDQKSLESWSLQWFMHWLTCEVAAERQRCIEGIKKSTALVENSGKKLAEANERIREIEEPHEKISVDNRSLQNYREELTELLDSIFKESDFPTEKELREQVNTNKAVIQKITEADEKLEQVIELIKTADMSLLESIVDLRQSNDSKTLTEGQVFFPQPAFDALKSARELYPELPGIPAPIEYKKEADDTGVFYSPMQRYLWDVRQSLTDLLKWCDARLLENMDIKTEAIIQYGSKVDEWNLERRRLVREVILST</sequence>
<evidence type="ECO:0000313" key="2">
    <source>
        <dbReference type="Proteomes" id="UP000646827"/>
    </source>
</evidence>
<dbReference type="OrthoDB" id="10256309at2759"/>
<comment type="caution">
    <text evidence="1">The sequence shown here is derived from an EMBL/GenBank/DDBJ whole genome shotgun (WGS) entry which is preliminary data.</text>
</comment>
<proteinExistence type="predicted"/>
<reference evidence="1 2" key="1">
    <citation type="submission" date="2020-12" db="EMBL/GenBank/DDBJ databases">
        <title>Metabolic potential, ecology and presence of endohyphal bacteria is reflected in genomic diversity of Mucoromycotina.</title>
        <authorList>
            <person name="Muszewska A."/>
            <person name="Okrasinska A."/>
            <person name="Steczkiewicz K."/>
            <person name="Drgas O."/>
            <person name="Orlowska M."/>
            <person name="Perlinska-Lenart U."/>
            <person name="Aleksandrzak-Piekarczyk T."/>
            <person name="Szatraj K."/>
            <person name="Zielenkiewicz U."/>
            <person name="Pilsyk S."/>
            <person name="Malc E."/>
            <person name="Mieczkowski P."/>
            <person name="Kruszewska J.S."/>
            <person name="Biernat P."/>
            <person name="Pawlowska J."/>
        </authorList>
    </citation>
    <scope>NUCLEOTIDE SEQUENCE [LARGE SCALE GENOMIC DNA]</scope>
    <source>
        <strain evidence="1 2">CBS 142.35</strain>
    </source>
</reference>
<evidence type="ECO:0000313" key="1">
    <source>
        <dbReference type="EMBL" id="KAG2227819.1"/>
    </source>
</evidence>
<accession>A0A8H7SCJ0</accession>
<protein>
    <submittedName>
        <fullName evidence="1">Uncharacterized protein</fullName>
    </submittedName>
</protein>
<gene>
    <name evidence="1" type="ORF">INT45_002057</name>
</gene>
<organism evidence="1 2">
    <name type="scientific">Circinella minor</name>
    <dbReference type="NCBI Taxonomy" id="1195481"/>
    <lineage>
        <taxon>Eukaryota</taxon>
        <taxon>Fungi</taxon>
        <taxon>Fungi incertae sedis</taxon>
        <taxon>Mucoromycota</taxon>
        <taxon>Mucoromycotina</taxon>
        <taxon>Mucoromycetes</taxon>
        <taxon>Mucorales</taxon>
        <taxon>Lichtheimiaceae</taxon>
        <taxon>Circinella</taxon>
    </lineage>
</organism>
<keyword evidence="2" id="KW-1185">Reference proteome</keyword>
<dbReference type="EMBL" id="JAEPRB010000004">
    <property type="protein sequence ID" value="KAG2227819.1"/>
    <property type="molecule type" value="Genomic_DNA"/>
</dbReference>